<keyword evidence="2" id="KW-1185">Reference proteome</keyword>
<proteinExistence type="predicted"/>
<dbReference type="EMBL" id="CAUYUJ010017505">
    <property type="protein sequence ID" value="CAK0875380.1"/>
    <property type="molecule type" value="Genomic_DNA"/>
</dbReference>
<comment type="caution">
    <text evidence="1">The sequence shown here is derived from an EMBL/GenBank/DDBJ whole genome shotgun (WGS) entry which is preliminary data.</text>
</comment>
<reference evidence="1" key="1">
    <citation type="submission" date="2023-10" db="EMBL/GenBank/DDBJ databases">
        <authorList>
            <person name="Chen Y."/>
            <person name="Shah S."/>
            <person name="Dougan E. K."/>
            <person name="Thang M."/>
            <person name="Chan C."/>
        </authorList>
    </citation>
    <scope>NUCLEOTIDE SEQUENCE [LARGE SCALE GENOMIC DNA]</scope>
</reference>
<name>A0ABN9VPQ3_9DINO</name>
<dbReference type="Proteomes" id="UP001189429">
    <property type="component" value="Unassembled WGS sequence"/>
</dbReference>
<sequence>MLRVAGVGTAQSDDCSLARVEVRVDPPELFEYLPRTPSPLMERCAELGGCELQRLVASPLAIGDVRPMEIPPLCVSLRTRCCGQGFEGAVCSMGGMAPAAFGADGRAEFQRNRRGGEGQVTVTGVPPQFLGQQPFVKYGPLEPSGDVRVEALCPLWVYWVLPEDSEEADAAESADREELAAAAGSVFLAADGQHVPDEAEPFCGVLRCPGARVPELELDGTSAGPHFVAAASDFGDGPGSSCLLASLCVEVRPPEGWEYASRDPPPLAERCGELGGCELQRLAACPVAVGDLKPVPLKPLLLSLRTPCCGRGWAGARCSVAGREPVDFGEAGRVRLPRRRRGGEARATVQGVPAHLLPGGSGEVAFSYTAFEPEGLDLEVLCPIWIYYQPPEEEEGDEGDEPLPSKALVFAAADGEHVPDDALPVSGAIECPGAQAEIVLDGTSMGPFLVRRLPRKPEQRDEEQDCLLGGLRFRICGPPGHTFEPKDPSPLQERCGELGGCELQRLVQCPVVVGFLSPSTTGACAQTSSAAESDDP</sequence>
<gene>
    <name evidence="1" type="ORF">PCOR1329_LOCUS60061</name>
</gene>
<evidence type="ECO:0000313" key="1">
    <source>
        <dbReference type="EMBL" id="CAK0875380.1"/>
    </source>
</evidence>
<evidence type="ECO:0000313" key="2">
    <source>
        <dbReference type="Proteomes" id="UP001189429"/>
    </source>
</evidence>
<accession>A0ABN9VPQ3</accession>
<organism evidence="1 2">
    <name type="scientific">Prorocentrum cordatum</name>
    <dbReference type="NCBI Taxonomy" id="2364126"/>
    <lineage>
        <taxon>Eukaryota</taxon>
        <taxon>Sar</taxon>
        <taxon>Alveolata</taxon>
        <taxon>Dinophyceae</taxon>
        <taxon>Prorocentrales</taxon>
        <taxon>Prorocentraceae</taxon>
        <taxon>Prorocentrum</taxon>
    </lineage>
</organism>
<protein>
    <submittedName>
        <fullName evidence="1">Uncharacterized protein</fullName>
    </submittedName>
</protein>